<proteinExistence type="predicted"/>
<sequence>MSKSEVYSELFTEAEDENLRRVLASSPPPDIRRRDRILHKLVCWAWVLIFLMEVLGAFDISNGFDSKNILSLAGSFFLLYQLWRFNGLPTSQACCGLPLAFTARLKMCIRSSQ</sequence>
<evidence type="ECO:0000313" key="2">
    <source>
        <dbReference type="EMBL" id="ALJ00919.1"/>
    </source>
</evidence>
<accession>A0A0P0CTT2</accession>
<dbReference type="AlphaFoldDB" id="A0A0P0CTT2"/>
<protein>
    <submittedName>
        <fullName evidence="2">Uncharacterized protein</fullName>
    </submittedName>
</protein>
<keyword evidence="1" id="KW-0472">Membrane</keyword>
<organism evidence="2 3">
    <name type="scientific">Rufibacter tibetensis</name>
    <dbReference type="NCBI Taxonomy" id="512763"/>
    <lineage>
        <taxon>Bacteria</taxon>
        <taxon>Pseudomonadati</taxon>
        <taxon>Bacteroidota</taxon>
        <taxon>Cytophagia</taxon>
        <taxon>Cytophagales</taxon>
        <taxon>Hymenobacteraceae</taxon>
        <taxon>Rufibacter</taxon>
    </lineage>
</organism>
<dbReference type="Proteomes" id="UP000061382">
    <property type="component" value="Chromosome"/>
</dbReference>
<evidence type="ECO:0000256" key="1">
    <source>
        <dbReference type="SAM" id="Phobius"/>
    </source>
</evidence>
<dbReference type="EMBL" id="CP012643">
    <property type="protein sequence ID" value="ALJ00919.1"/>
    <property type="molecule type" value="Genomic_DNA"/>
</dbReference>
<dbReference type="KEGG" id="rti:DC20_20405"/>
<evidence type="ECO:0000313" key="3">
    <source>
        <dbReference type="Proteomes" id="UP000061382"/>
    </source>
</evidence>
<dbReference type="PATRIC" id="fig|512763.3.peg.4480"/>
<keyword evidence="1" id="KW-0812">Transmembrane</keyword>
<name>A0A0P0CTT2_9BACT</name>
<reference evidence="2 3" key="1">
    <citation type="submission" date="2015-08" db="EMBL/GenBank/DDBJ databases">
        <title>Complete genome sequence of Rufibacter tibetensis strain 1351t, a radiation-resistant bacterium from tibet plateau.</title>
        <authorList>
            <person name="Dai J."/>
        </authorList>
    </citation>
    <scope>NUCLEOTIDE SEQUENCE [LARGE SCALE GENOMIC DNA]</scope>
    <source>
        <strain evidence="2 3">1351</strain>
    </source>
</reference>
<keyword evidence="3" id="KW-1185">Reference proteome</keyword>
<gene>
    <name evidence="2" type="ORF">DC20_20405</name>
</gene>
<keyword evidence="1" id="KW-1133">Transmembrane helix</keyword>
<feature type="transmembrane region" description="Helical" evidence="1">
    <location>
        <begin position="41"/>
        <end position="60"/>
    </location>
</feature>